<dbReference type="EMBL" id="CP001942">
    <property type="protein sequence ID" value="ADM10894.1"/>
    <property type="molecule type" value="Genomic_DNA"/>
</dbReference>
<feature type="signal peptide" evidence="2">
    <location>
        <begin position="1"/>
        <end position="18"/>
    </location>
</feature>
<feature type="compositionally biased region" description="Acidic residues" evidence="1">
    <location>
        <begin position="129"/>
        <end position="142"/>
    </location>
</feature>
<evidence type="ECO:0000256" key="1">
    <source>
        <dbReference type="SAM" id="MobiDB-lite"/>
    </source>
</evidence>
<evidence type="ECO:0000313" key="4">
    <source>
        <dbReference type="Proteomes" id="UP000002313"/>
    </source>
</evidence>
<name>E0S5A9_ENCIT</name>
<dbReference type="RefSeq" id="XP_003072254.1">
    <property type="nucleotide sequence ID" value="XM_003072208.1"/>
</dbReference>
<gene>
    <name evidence="3" type="ORF">Eint_010310</name>
</gene>
<dbReference type="KEGG" id="ein:Eint_010310"/>
<keyword evidence="2" id="KW-0732">Signal</keyword>
<dbReference type="AlphaFoldDB" id="E0S5A9"/>
<feature type="compositionally biased region" description="Acidic residues" evidence="1">
    <location>
        <begin position="93"/>
        <end position="105"/>
    </location>
</feature>
<reference evidence="3 4" key="2">
    <citation type="journal article" date="2012" name="Proc. Natl. Acad. Sci. U.S.A.">
        <title>Gain and loss of multiple functionally related, horizontally transferred genes in the reduced genomes of two microsporidian parasites.</title>
        <authorList>
            <person name="Pombert J.-F."/>
            <person name="Selman M."/>
            <person name="Burki F."/>
            <person name="Bardell F.T."/>
            <person name="Farinelli L."/>
            <person name="Solter L.F."/>
            <person name="Whitman D.W."/>
            <person name="Weiss L.M."/>
            <person name="Corradi N."/>
            <person name="Keeling P.J."/>
        </authorList>
    </citation>
    <scope>NUCLEOTIDE SEQUENCE [LARGE SCALE GENOMIC DNA]</scope>
    <source>
        <strain evidence="3 4">ATCC 50506</strain>
    </source>
</reference>
<feature type="chain" id="PRO_5003139979" evidence="2">
    <location>
        <begin position="19"/>
        <end position="142"/>
    </location>
</feature>
<dbReference type="HOGENOM" id="CLU_1896188_0_0_1"/>
<dbReference type="Proteomes" id="UP000002313">
    <property type="component" value="Chromosome I"/>
</dbReference>
<feature type="region of interest" description="Disordered" evidence="1">
    <location>
        <begin position="121"/>
        <end position="142"/>
    </location>
</feature>
<dbReference type="OrthoDB" id="2194316at2759"/>
<sequence length="142" mass="15704">MRLGRVVVLCFSLSVIYASAIPQDVASNVETVRSKAHKSYKKVMEQGKTCLGKVCELFGRGRDILCTRIKNALSSIRRKGEKDGKTAGSGEGEGSEEEAFDLSPEDIEKLIEEIKKKLSGYMDVTGEQQEGEGEKEEEKEEL</sequence>
<dbReference type="GeneID" id="9698624"/>
<evidence type="ECO:0000313" key="3">
    <source>
        <dbReference type="EMBL" id="ADM10894.1"/>
    </source>
</evidence>
<evidence type="ECO:0000256" key="2">
    <source>
        <dbReference type="SAM" id="SignalP"/>
    </source>
</evidence>
<organism evidence="3 4">
    <name type="scientific">Encephalitozoon intestinalis (strain ATCC 50506)</name>
    <name type="common">Microsporidian parasite</name>
    <name type="synonym">Septata intestinalis</name>
    <dbReference type="NCBI Taxonomy" id="876142"/>
    <lineage>
        <taxon>Eukaryota</taxon>
        <taxon>Fungi</taxon>
        <taxon>Fungi incertae sedis</taxon>
        <taxon>Microsporidia</taxon>
        <taxon>Unikaryonidae</taxon>
        <taxon>Encephalitozoon</taxon>
    </lineage>
</organism>
<proteinExistence type="predicted"/>
<protein>
    <submittedName>
        <fullName evidence="3">Uncharacterized protein</fullName>
    </submittedName>
</protein>
<feature type="region of interest" description="Disordered" evidence="1">
    <location>
        <begin position="77"/>
        <end position="106"/>
    </location>
</feature>
<accession>E0S5A9</accession>
<keyword evidence="4" id="KW-1185">Reference proteome</keyword>
<dbReference type="VEuPathDB" id="MicrosporidiaDB:Eint_010310"/>
<reference evidence="3 4" key="1">
    <citation type="journal article" date="2010" name="Nat. Commun.">
        <title>The complete sequence of the smallest known nuclear genome from the microsporidian Encephalitozoon intestinalis.</title>
        <authorList>
            <person name="Corradi N."/>
            <person name="Pombert J.-F."/>
            <person name="Farinelli L."/>
            <person name="Didier E.S."/>
            <person name="Keeling P.J."/>
        </authorList>
    </citation>
    <scope>NUCLEOTIDE SEQUENCE [LARGE SCALE GENOMIC DNA]</scope>
    <source>
        <strain evidence="3 4">ATCC 50506</strain>
    </source>
</reference>